<organism evidence="8 9">
    <name type="scientific">Echinicola soli</name>
    <dbReference type="NCBI Taxonomy" id="2591634"/>
    <lineage>
        <taxon>Bacteria</taxon>
        <taxon>Pseudomonadati</taxon>
        <taxon>Bacteroidota</taxon>
        <taxon>Cytophagia</taxon>
        <taxon>Cytophagales</taxon>
        <taxon>Cyclobacteriaceae</taxon>
        <taxon>Echinicola</taxon>
    </lineage>
</organism>
<accession>A0A514CG23</accession>
<keyword evidence="9" id="KW-1185">Reference proteome</keyword>
<evidence type="ECO:0000259" key="7">
    <source>
        <dbReference type="Pfam" id="PF14322"/>
    </source>
</evidence>
<dbReference type="KEGG" id="echi:FKX85_06755"/>
<keyword evidence="4" id="KW-0472">Membrane</keyword>
<dbReference type="EMBL" id="CP041253">
    <property type="protein sequence ID" value="QDH78748.1"/>
    <property type="molecule type" value="Genomic_DNA"/>
</dbReference>
<comment type="subcellular location">
    <subcellularLocation>
        <location evidence="1">Cell outer membrane</location>
    </subcellularLocation>
</comment>
<dbReference type="Pfam" id="PF14322">
    <property type="entry name" value="SusD-like_3"/>
    <property type="match status" value="1"/>
</dbReference>
<dbReference type="InterPro" id="IPR033985">
    <property type="entry name" value="SusD-like_N"/>
</dbReference>
<reference evidence="8 9" key="1">
    <citation type="submission" date="2019-06" db="EMBL/GenBank/DDBJ databases">
        <title>Echinicola alkalisoli sp. nov. isolated from saline soil.</title>
        <authorList>
            <person name="Sun J.-Q."/>
            <person name="Xu L."/>
        </authorList>
    </citation>
    <scope>NUCLEOTIDE SEQUENCE [LARGE SCALE GENOMIC DNA]</scope>
    <source>
        <strain evidence="8 9">LN3S3</strain>
    </source>
</reference>
<evidence type="ECO:0000256" key="2">
    <source>
        <dbReference type="ARBA" id="ARBA00006275"/>
    </source>
</evidence>
<protein>
    <submittedName>
        <fullName evidence="8">RagB/SusD family nutrient uptake outer membrane protein</fullName>
    </submittedName>
</protein>
<keyword evidence="5" id="KW-0998">Cell outer membrane</keyword>
<evidence type="ECO:0000256" key="4">
    <source>
        <dbReference type="ARBA" id="ARBA00023136"/>
    </source>
</evidence>
<dbReference type="Gene3D" id="1.25.40.390">
    <property type="match status" value="1"/>
</dbReference>
<dbReference type="GO" id="GO:0009279">
    <property type="term" value="C:cell outer membrane"/>
    <property type="evidence" value="ECO:0007669"/>
    <property type="project" value="UniProtKB-SubCell"/>
</dbReference>
<dbReference type="Proteomes" id="UP000316614">
    <property type="component" value="Chromosome"/>
</dbReference>
<keyword evidence="3" id="KW-0732">Signal</keyword>
<dbReference type="InterPro" id="IPR011990">
    <property type="entry name" value="TPR-like_helical_dom_sf"/>
</dbReference>
<dbReference type="Pfam" id="PF07980">
    <property type="entry name" value="SusD_RagB"/>
    <property type="match status" value="1"/>
</dbReference>
<feature type="domain" description="SusD-like N-terminal" evidence="7">
    <location>
        <begin position="24"/>
        <end position="222"/>
    </location>
</feature>
<evidence type="ECO:0000256" key="5">
    <source>
        <dbReference type="ARBA" id="ARBA00023237"/>
    </source>
</evidence>
<evidence type="ECO:0000256" key="1">
    <source>
        <dbReference type="ARBA" id="ARBA00004442"/>
    </source>
</evidence>
<dbReference type="RefSeq" id="WP_141614002.1">
    <property type="nucleotide sequence ID" value="NZ_CP041253.1"/>
</dbReference>
<evidence type="ECO:0000256" key="3">
    <source>
        <dbReference type="ARBA" id="ARBA00022729"/>
    </source>
</evidence>
<name>A0A514CG23_9BACT</name>
<evidence type="ECO:0000313" key="9">
    <source>
        <dbReference type="Proteomes" id="UP000316614"/>
    </source>
</evidence>
<dbReference type="OrthoDB" id="621018at2"/>
<evidence type="ECO:0000259" key="6">
    <source>
        <dbReference type="Pfam" id="PF07980"/>
    </source>
</evidence>
<sequence length="568" mass="64722">MQPTIKKYSLFVIVTALLVSCNGEYLDISPRDRITEDQVWSDPSLIELYVNGIYAGVPHGFETHMWSKYTDEAYGDNTWLRGEWNPDNISSYGQSSNWIDYYEQAYKYIRRTNVFFSELDGTPLSDWERAALSGQVRFLRAFIYSHLLWRYGGVSIVEDVFELGDEYTFQRDSYGEVVEYIIGELESVLANPEVPEYISPGADSFGRVTKHAAMALKSRVYLYAASALTNTGNNISLWEKAASSAKEIIDLGAYQLHDNYSDVFLDVNEELIFARTFNSTTGHAATFINTNHVYGGYGGWGGRNAPSQNLVDDYEMANGQPPYLSDGSINPASGFDPQQPYENRDPRFYQTVIFNGDEFRPADRGNAGPKYDVTQEATAINNGEPVITGTVGPDNYKLNGDNSRTSYSLKKFIDRNLVISRSQAYPQPWIFFRLGEVYLNYAESSYHLGEEASARNYVNLIRERAGIPPLSDDVVGEELLGRIRNERRIELAFEGHRFFDVRRWMIAPETESKDIMGVDIFELPDNTLYFKEKVLIERPKWQDKFYWIPIPRAEINKDSGVAQSPGWD</sequence>
<dbReference type="PROSITE" id="PS51257">
    <property type="entry name" value="PROKAR_LIPOPROTEIN"/>
    <property type="match status" value="1"/>
</dbReference>
<dbReference type="AlphaFoldDB" id="A0A514CG23"/>
<feature type="domain" description="RagB/SusD" evidence="6">
    <location>
        <begin position="270"/>
        <end position="567"/>
    </location>
</feature>
<gene>
    <name evidence="8" type="ORF">FKX85_06755</name>
</gene>
<dbReference type="SUPFAM" id="SSF48452">
    <property type="entry name" value="TPR-like"/>
    <property type="match status" value="1"/>
</dbReference>
<dbReference type="InterPro" id="IPR012944">
    <property type="entry name" value="SusD_RagB_dom"/>
</dbReference>
<dbReference type="CDD" id="cd08977">
    <property type="entry name" value="SusD"/>
    <property type="match status" value="1"/>
</dbReference>
<proteinExistence type="inferred from homology"/>
<comment type="similarity">
    <text evidence="2">Belongs to the SusD family.</text>
</comment>
<evidence type="ECO:0000313" key="8">
    <source>
        <dbReference type="EMBL" id="QDH78748.1"/>
    </source>
</evidence>